<sequence>MRTRNFWRYYVAGQKPFDETGPTLWGPPTFSTPLPDLSALPALGRNSLNIALSLPTHTTSLHSLISPSYSPPDNSFSGERLGGLRDFERSCTLLRYTLVGDPIEWNRRKTTRRIQTQPALAWENASCAIMRAQTTTVSSAGTTVMANILTQTRVCAKPSSSNLEVLQPGSVSTPVEAAKDDIANPKPLLVASLVRQ</sequence>
<dbReference type="EMBL" id="KL197732">
    <property type="protein sequence ID" value="KDQ53796.1"/>
    <property type="molecule type" value="Genomic_DNA"/>
</dbReference>
<reference evidence="2" key="1">
    <citation type="journal article" date="2014" name="Proc. Natl. Acad. Sci. U.S.A.">
        <title>Extensive sampling of basidiomycete genomes demonstrates inadequacy of the white-rot/brown-rot paradigm for wood decay fungi.</title>
        <authorList>
            <person name="Riley R."/>
            <person name="Salamov A.A."/>
            <person name="Brown D.W."/>
            <person name="Nagy L.G."/>
            <person name="Floudas D."/>
            <person name="Held B.W."/>
            <person name="Levasseur A."/>
            <person name="Lombard V."/>
            <person name="Morin E."/>
            <person name="Otillar R."/>
            <person name="Lindquist E.A."/>
            <person name="Sun H."/>
            <person name="LaButti K.M."/>
            <person name="Schmutz J."/>
            <person name="Jabbour D."/>
            <person name="Luo H."/>
            <person name="Baker S.E."/>
            <person name="Pisabarro A.G."/>
            <person name="Walton J.D."/>
            <person name="Blanchette R.A."/>
            <person name="Henrissat B."/>
            <person name="Martin F."/>
            <person name="Cullen D."/>
            <person name="Hibbett D.S."/>
            <person name="Grigoriev I.V."/>
        </authorList>
    </citation>
    <scope>NUCLEOTIDE SEQUENCE [LARGE SCALE GENOMIC DNA]</scope>
    <source>
        <strain evidence="2">MUCL 33604</strain>
    </source>
</reference>
<name>A0A067PTY5_9AGAM</name>
<organism evidence="1 2">
    <name type="scientific">Jaapia argillacea MUCL 33604</name>
    <dbReference type="NCBI Taxonomy" id="933084"/>
    <lineage>
        <taxon>Eukaryota</taxon>
        <taxon>Fungi</taxon>
        <taxon>Dikarya</taxon>
        <taxon>Basidiomycota</taxon>
        <taxon>Agaricomycotina</taxon>
        <taxon>Agaricomycetes</taxon>
        <taxon>Agaricomycetidae</taxon>
        <taxon>Jaapiales</taxon>
        <taxon>Jaapiaceae</taxon>
        <taxon>Jaapia</taxon>
    </lineage>
</organism>
<gene>
    <name evidence="1" type="ORF">JAAARDRAFT_423472</name>
</gene>
<dbReference type="AlphaFoldDB" id="A0A067PTY5"/>
<accession>A0A067PTY5</accession>
<protein>
    <submittedName>
        <fullName evidence="1">Uncharacterized protein</fullName>
    </submittedName>
</protein>
<dbReference type="InParanoid" id="A0A067PTY5"/>
<dbReference type="Proteomes" id="UP000027265">
    <property type="component" value="Unassembled WGS sequence"/>
</dbReference>
<proteinExistence type="predicted"/>
<keyword evidence="2" id="KW-1185">Reference proteome</keyword>
<evidence type="ECO:0000313" key="2">
    <source>
        <dbReference type="Proteomes" id="UP000027265"/>
    </source>
</evidence>
<evidence type="ECO:0000313" key="1">
    <source>
        <dbReference type="EMBL" id="KDQ53796.1"/>
    </source>
</evidence>
<dbReference type="HOGENOM" id="CLU_1390426_0_0_1"/>